<accession>A0A8H7D143</accession>
<evidence type="ECO:0000256" key="5">
    <source>
        <dbReference type="ARBA" id="ARBA00022843"/>
    </source>
</evidence>
<comment type="caution">
    <text evidence="10">The sequence shown here is derived from an EMBL/GenBank/DDBJ whole genome shotgun (WGS) entry which is preliminary data.</text>
</comment>
<dbReference type="InterPro" id="IPR016159">
    <property type="entry name" value="Cullin_repeat-like_dom_sf"/>
</dbReference>
<evidence type="ECO:0000256" key="4">
    <source>
        <dbReference type="ARBA" id="ARBA00022786"/>
    </source>
</evidence>
<keyword evidence="3" id="KW-1017">Isopeptide bond</keyword>
<dbReference type="FunFam" id="1.20.1310.10:FF:000029">
    <property type="entry name" value="Cullin homolog 1"/>
    <property type="match status" value="1"/>
</dbReference>
<organism evidence="10 11">
    <name type="scientific">Mycena venus</name>
    <dbReference type="NCBI Taxonomy" id="2733690"/>
    <lineage>
        <taxon>Eukaryota</taxon>
        <taxon>Fungi</taxon>
        <taxon>Dikarya</taxon>
        <taxon>Basidiomycota</taxon>
        <taxon>Agaricomycotina</taxon>
        <taxon>Agaricomycetes</taxon>
        <taxon>Agaricomycetidae</taxon>
        <taxon>Agaricales</taxon>
        <taxon>Marasmiineae</taxon>
        <taxon>Mycenaceae</taxon>
        <taxon>Mycena</taxon>
    </lineage>
</organism>
<reference evidence="10" key="1">
    <citation type="submission" date="2020-05" db="EMBL/GenBank/DDBJ databases">
        <title>Mycena genomes resolve the evolution of fungal bioluminescence.</title>
        <authorList>
            <person name="Tsai I.J."/>
        </authorList>
    </citation>
    <scope>NUCLEOTIDE SEQUENCE</scope>
    <source>
        <strain evidence="10">CCC161011</strain>
    </source>
</reference>
<dbReference type="GO" id="GO:0031146">
    <property type="term" value="P:SCF-dependent proteasomal ubiquitin-dependent protein catabolic process"/>
    <property type="evidence" value="ECO:0007669"/>
    <property type="project" value="UniProtKB-ARBA"/>
</dbReference>
<dbReference type="Gene3D" id="1.20.1310.10">
    <property type="entry name" value="Cullin Repeats"/>
    <property type="match status" value="3"/>
</dbReference>
<dbReference type="InterPro" id="IPR054464">
    <property type="entry name" value="ULD_fung"/>
</dbReference>
<comment type="pathway">
    <text evidence="1">Protein modification; protein ubiquitination.</text>
</comment>
<evidence type="ECO:0000259" key="8">
    <source>
        <dbReference type="Pfam" id="PF00888"/>
    </source>
</evidence>
<feature type="coiled-coil region" evidence="6">
    <location>
        <begin position="251"/>
        <end position="278"/>
    </location>
</feature>
<sequence length="975" mass="109180">MVSIASMPAAGADLATVWGFLEDGLDHLMTKPGVSYSEHMALYTVVLNYCTASKLRRMDVTLADHAGAIDDPIERTGPNVYAADLYNNLIRYLVQHLKNLREKADSLQDEELLRYYAGEWERYSTGAKHIDRAFAFVNRQWIKRERDEGRKGVYPVYTLVLFQWKNAFFPVQQKHRNLTSAILRLIELQRNGKTIDQGLVKKVLGSMVSLGLDEANLNKVCLDVYKEHFEIPFIEATEQYYRNESAAFLAKNGLSNYLKNVEERLREEEDRVQQYLDPGTHKPLITKCEHVLIQEHSKLMWDSFQTLLDYEKDDDLQRMYAMLYRIPGGLEPLHKKFEEHVKKSGLAAVAKLVGRGENAAGERNGAAPYVDALLDVHQKNAATVARNFKGDAGFAAALEKAYREVFNRNEATGVGGVHRPELLVEHVEMTLTESNKMTGEDDLEGARNRVVRSFSPLPFSSTIGPAAHESVVEESKEFLDHGNEASINNGTIETASPLHEDSSSVWLIDFTGRKVSIPWRRCQSWQDLCVFLDVLFEGKQESRFIGTRSFGIHIPKEKDLLSHESWDSWVSASNKDLKTNLPTLELYAIMKDDSNRCPHCDIMDPATEPLTDLGHQKCLVCKGTFLERFEFLEPTQSAEQEVVKLDGQTPELSVFPTVTTPPLESIPTPHRFEQKNPIDILLSSAPSATPDSGASSTTAVEIMHSAVSDANSSSVAFRPQRLQVIRSRLQSQRVLEVEQPSMDPVPPLPAVQILPVSATPTLSLTIESPGASSKLFFHTIYKVVMFGLPDRYLGNSPQPQTSSDSDGSPLVYTKACNTFFKRCSNEWREMGRGGGGIVQVSSAAYDPVVRAVVQLSIVCLFFGSIYAFILSAVFGKLEQANNGPAWMRRARRAPTDTLWNPWIMLSLPLSWIIWGVFYFATFIMAFLWRSGATDEPDENSRPSKTAAYGPRIVTTLTFAAGTVYLGLVIVAARKF</sequence>
<dbReference type="InterPro" id="IPR045093">
    <property type="entry name" value="Cullin"/>
</dbReference>
<proteinExistence type="inferred from homology"/>
<name>A0A8H7D143_9AGAR</name>
<dbReference type="PANTHER" id="PTHR11932">
    <property type="entry name" value="CULLIN"/>
    <property type="match status" value="1"/>
</dbReference>
<keyword evidence="6" id="KW-0175">Coiled coil</keyword>
<evidence type="ECO:0000256" key="3">
    <source>
        <dbReference type="ARBA" id="ARBA00022499"/>
    </source>
</evidence>
<feature type="transmembrane region" description="Helical" evidence="7">
    <location>
        <begin position="855"/>
        <end position="877"/>
    </location>
</feature>
<keyword evidence="7" id="KW-0472">Membrane</keyword>
<dbReference type="FunFam" id="1.20.1310.10:FF:000011">
    <property type="entry name" value="Cullin 1"/>
    <property type="match status" value="1"/>
</dbReference>
<evidence type="ECO:0000256" key="6">
    <source>
        <dbReference type="SAM" id="Coils"/>
    </source>
</evidence>
<evidence type="ECO:0000313" key="11">
    <source>
        <dbReference type="Proteomes" id="UP000620124"/>
    </source>
</evidence>
<gene>
    <name evidence="10" type="ORF">MVEN_00861500</name>
</gene>
<dbReference type="GO" id="GO:0019005">
    <property type="term" value="C:SCF ubiquitin ligase complex"/>
    <property type="evidence" value="ECO:0007669"/>
    <property type="project" value="UniProtKB-ARBA"/>
</dbReference>
<feature type="transmembrane region" description="Helical" evidence="7">
    <location>
        <begin position="948"/>
        <end position="972"/>
    </location>
</feature>
<dbReference type="Proteomes" id="UP000620124">
    <property type="component" value="Unassembled WGS sequence"/>
</dbReference>
<keyword evidence="4" id="KW-0833">Ubl conjugation pathway</keyword>
<dbReference type="Pfam" id="PF22893">
    <property type="entry name" value="ULD_2"/>
    <property type="match status" value="1"/>
</dbReference>
<dbReference type="AlphaFoldDB" id="A0A8H7D143"/>
<dbReference type="GO" id="GO:0031625">
    <property type="term" value="F:ubiquitin protein ligase binding"/>
    <property type="evidence" value="ECO:0007669"/>
    <property type="project" value="InterPro"/>
</dbReference>
<feature type="transmembrane region" description="Helical" evidence="7">
    <location>
        <begin position="898"/>
        <end position="928"/>
    </location>
</feature>
<dbReference type="EMBL" id="JACAZI010000006">
    <property type="protein sequence ID" value="KAF7358134.1"/>
    <property type="molecule type" value="Genomic_DNA"/>
</dbReference>
<dbReference type="SUPFAM" id="SSF74788">
    <property type="entry name" value="Cullin repeat-like"/>
    <property type="match status" value="1"/>
</dbReference>
<keyword evidence="7" id="KW-0812">Transmembrane</keyword>
<feature type="domain" description="Ubiquitin-like" evidence="9">
    <location>
        <begin position="502"/>
        <end position="571"/>
    </location>
</feature>
<protein>
    <submittedName>
        <fullName evidence="10">CULLIN-2 domain-containing protein</fullName>
    </submittedName>
</protein>
<evidence type="ECO:0000256" key="7">
    <source>
        <dbReference type="SAM" id="Phobius"/>
    </source>
</evidence>
<dbReference type="Pfam" id="PF00888">
    <property type="entry name" value="Cullin"/>
    <property type="match status" value="1"/>
</dbReference>
<dbReference type="OrthoDB" id="10004225at2759"/>
<feature type="domain" description="Cullin N-terminal" evidence="8">
    <location>
        <begin position="18"/>
        <end position="454"/>
    </location>
</feature>
<dbReference type="InterPro" id="IPR001373">
    <property type="entry name" value="Cullin_N"/>
</dbReference>
<evidence type="ECO:0000256" key="1">
    <source>
        <dbReference type="ARBA" id="ARBA00004906"/>
    </source>
</evidence>
<keyword evidence="7" id="KW-1133">Transmembrane helix</keyword>
<keyword evidence="5" id="KW-0832">Ubl conjugation</keyword>
<keyword evidence="11" id="KW-1185">Reference proteome</keyword>
<comment type="similarity">
    <text evidence="2">Belongs to the cullin family.</text>
</comment>
<evidence type="ECO:0000256" key="2">
    <source>
        <dbReference type="ARBA" id="ARBA00006019"/>
    </source>
</evidence>
<evidence type="ECO:0000313" key="10">
    <source>
        <dbReference type="EMBL" id="KAF7358134.1"/>
    </source>
</evidence>
<evidence type="ECO:0000259" key="9">
    <source>
        <dbReference type="Pfam" id="PF22893"/>
    </source>
</evidence>